<feature type="region of interest" description="Disordered" evidence="5">
    <location>
        <begin position="416"/>
        <end position="454"/>
    </location>
</feature>
<dbReference type="OrthoDB" id="4391260at2"/>
<dbReference type="InterPro" id="IPR007016">
    <property type="entry name" value="O-antigen_ligase-rel_domated"/>
</dbReference>
<protein>
    <submittedName>
        <fullName evidence="8">O-antigen ligase family protein</fullName>
    </submittedName>
</protein>
<evidence type="ECO:0000256" key="6">
    <source>
        <dbReference type="SAM" id="Phobius"/>
    </source>
</evidence>
<evidence type="ECO:0000313" key="8">
    <source>
        <dbReference type="EMBL" id="RKF15975.1"/>
    </source>
</evidence>
<keyword evidence="9" id="KW-1185">Reference proteome</keyword>
<dbReference type="AlphaFoldDB" id="A0A420E955"/>
<feature type="domain" description="O-antigen ligase-related" evidence="7">
    <location>
        <begin position="206"/>
        <end position="345"/>
    </location>
</feature>
<feature type="transmembrane region" description="Helical" evidence="6">
    <location>
        <begin position="205"/>
        <end position="236"/>
    </location>
</feature>
<accession>A0A420E955</accession>
<dbReference type="InterPro" id="IPR051533">
    <property type="entry name" value="WaaL-like"/>
</dbReference>
<gene>
    <name evidence="8" type="ORF">D6851_17170</name>
</gene>
<evidence type="ECO:0000256" key="2">
    <source>
        <dbReference type="ARBA" id="ARBA00022692"/>
    </source>
</evidence>
<comment type="caution">
    <text evidence="8">The sequence shown here is derived from an EMBL/GenBank/DDBJ whole genome shotgun (WGS) entry which is preliminary data.</text>
</comment>
<feature type="transmembrane region" description="Helical" evidence="6">
    <location>
        <begin position="105"/>
        <end position="125"/>
    </location>
</feature>
<dbReference type="RefSeq" id="WP_120326072.1">
    <property type="nucleotide sequence ID" value="NZ_RAPF01000019.1"/>
</dbReference>
<feature type="transmembrane region" description="Helical" evidence="6">
    <location>
        <begin position="48"/>
        <end position="66"/>
    </location>
</feature>
<evidence type="ECO:0000256" key="4">
    <source>
        <dbReference type="ARBA" id="ARBA00023136"/>
    </source>
</evidence>
<dbReference type="GO" id="GO:0016874">
    <property type="term" value="F:ligase activity"/>
    <property type="evidence" value="ECO:0007669"/>
    <property type="project" value="UniProtKB-KW"/>
</dbReference>
<evidence type="ECO:0000256" key="5">
    <source>
        <dbReference type="SAM" id="MobiDB-lite"/>
    </source>
</evidence>
<proteinExistence type="predicted"/>
<dbReference type="PANTHER" id="PTHR37422:SF17">
    <property type="entry name" value="O-ANTIGEN LIGASE"/>
    <property type="match status" value="1"/>
</dbReference>
<keyword evidence="3 6" id="KW-1133">Transmembrane helix</keyword>
<feature type="transmembrane region" description="Helical" evidence="6">
    <location>
        <begin position="369"/>
        <end position="387"/>
    </location>
</feature>
<dbReference type="PANTHER" id="PTHR37422">
    <property type="entry name" value="TEICHURONIC ACID BIOSYNTHESIS PROTEIN TUAE"/>
    <property type="match status" value="1"/>
</dbReference>
<keyword evidence="4 6" id="KW-0472">Membrane</keyword>
<evidence type="ECO:0000256" key="1">
    <source>
        <dbReference type="ARBA" id="ARBA00004141"/>
    </source>
</evidence>
<evidence type="ECO:0000313" key="9">
    <source>
        <dbReference type="Proteomes" id="UP000284395"/>
    </source>
</evidence>
<name>A0A420E955_9SPHN</name>
<dbReference type="EMBL" id="RAPF01000019">
    <property type="protein sequence ID" value="RKF15975.1"/>
    <property type="molecule type" value="Genomic_DNA"/>
</dbReference>
<evidence type="ECO:0000259" key="7">
    <source>
        <dbReference type="Pfam" id="PF04932"/>
    </source>
</evidence>
<sequence length="454" mass="49874">MTMKVTIKYFAFVSVVLVAWVIIYTGAFTQQILIGSGVNSSETPVGRLINTLLYIPLYGAGVLFLLQDAGKQITSYLLKRALPFLAFAIYSLVMCAFAYDRMPSIINSGQLLLTTITSIGLALAFNKYGYERKMVQAFSFILFICLIYIIFFPSMGRMGGVDFTNLTGKPQGVFAHKNRYAEVASIGLILAITCGARVKIRNKVILAALSVLGLVLAESTAKAAAALVAIGAYIPWRLMRSSLTGRVGFIALMGYVVIIAVIVASLSMGFFLEALGKDPTLTGRTVIWEHAKNMIMLRPLTGYGAASIWSTPLGEVPGMSNYRPPHSHNLILEMTLRYGLIGDLIILWCLGAVIRQIVRTDDRGFNRNLLLVFFISTLVRAPFDVVLFRDNDLSYSFLMILFCCSCLAGYEQRRAEARSGQGKPRGKDKPRQKRLSDTLMGEDTVGDSAAVGRQ</sequence>
<feature type="transmembrane region" description="Helical" evidence="6">
    <location>
        <begin position="393"/>
        <end position="410"/>
    </location>
</feature>
<keyword evidence="8" id="KW-0436">Ligase</keyword>
<feature type="transmembrane region" description="Helical" evidence="6">
    <location>
        <begin position="7"/>
        <end position="28"/>
    </location>
</feature>
<feature type="compositionally biased region" description="Basic residues" evidence="5">
    <location>
        <begin position="424"/>
        <end position="433"/>
    </location>
</feature>
<organism evidence="8 9">
    <name type="scientific">Altericroceibacterium spongiae</name>
    <dbReference type="NCBI Taxonomy" id="2320269"/>
    <lineage>
        <taxon>Bacteria</taxon>
        <taxon>Pseudomonadati</taxon>
        <taxon>Pseudomonadota</taxon>
        <taxon>Alphaproteobacteria</taxon>
        <taxon>Sphingomonadales</taxon>
        <taxon>Erythrobacteraceae</taxon>
        <taxon>Altericroceibacterium</taxon>
    </lineage>
</organism>
<reference evidence="8 9" key="1">
    <citation type="submission" date="2018-09" db="EMBL/GenBank/DDBJ databases">
        <title>Altererythrobacter spongiae sp. nov., isolated from a marine sponge.</title>
        <authorList>
            <person name="Zhuang L."/>
            <person name="Luo L."/>
        </authorList>
    </citation>
    <scope>NUCLEOTIDE SEQUENCE [LARGE SCALE GENOMIC DNA]</scope>
    <source>
        <strain evidence="8 9">HN-Y73</strain>
    </source>
</reference>
<dbReference type="Pfam" id="PF04932">
    <property type="entry name" value="Wzy_C"/>
    <property type="match status" value="1"/>
</dbReference>
<feature type="transmembrane region" description="Helical" evidence="6">
    <location>
        <begin position="137"/>
        <end position="160"/>
    </location>
</feature>
<dbReference type="GO" id="GO:0016020">
    <property type="term" value="C:membrane"/>
    <property type="evidence" value="ECO:0007669"/>
    <property type="project" value="UniProtKB-SubCell"/>
</dbReference>
<evidence type="ECO:0000256" key="3">
    <source>
        <dbReference type="ARBA" id="ARBA00022989"/>
    </source>
</evidence>
<comment type="subcellular location">
    <subcellularLocation>
        <location evidence="1">Membrane</location>
        <topology evidence="1">Multi-pass membrane protein</topology>
    </subcellularLocation>
</comment>
<keyword evidence="2 6" id="KW-0812">Transmembrane</keyword>
<feature type="transmembrane region" description="Helical" evidence="6">
    <location>
        <begin position="180"/>
        <end position="198"/>
    </location>
</feature>
<feature type="transmembrane region" description="Helical" evidence="6">
    <location>
        <begin position="248"/>
        <end position="275"/>
    </location>
</feature>
<dbReference type="Proteomes" id="UP000284395">
    <property type="component" value="Unassembled WGS sequence"/>
</dbReference>
<feature type="transmembrane region" description="Helical" evidence="6">
    <location>
        <begin position="78"/>
        <end position="99"/>
    </location>
</feature>